<keyword evidence="4 7" id="KW-0106">Calcium</keyword>
<sequence>MPFVVNPSEGPSEETMFPSISTSEEESPIPSSSETTLETKIPDIEAPSAKPIATSTGILTTDALLDLRFASTQFTATLPEGRYSNAIISLKPAPLNKGMPSGVIYSIDFSTTMKNETFPFSIREDNGIINVFGEIDREFNDLYEFIVTATLKQGDQEISDSALVQVRIDDVNDNAPEFITAPHVVALSSDTRVGSVIANFTVIDNDEGAFGTVSFSLDGELKDYFAIDNNGILTLSKELSPSLGDKMNIAIVAADGGRPALKTVHMLTVELYSETVQKPVFKESEYSATVSPNASRGQFVAQVVAGIDKFNYAFDNSYSDLFMINEKGVITLGRNPLRNERNKQYLLNLTATDGNKSVSTTTVKIFLEGQNISQLPTSAITPIKGDPTCEFKSKVYNTEIRENTPERRLLAKVEADCKFLSDDTKVLYIIHQGSKEFEMNETTGELFVNAPLDRENRTLHFVVVNLTIVTPEQSDTNIRNKRKSDAIIEYARSKLLNNQALIVVKVLDENDNLPVFSRTNSNNEYVFPVDWQLPLKPIGRIQATYADENKNVTYTFSESSEYFSLNSTSGVVNLIKSLEHADQEVYDMEVQAFDGKNTVTTRVKIYPLMPGVNIIVLTAKNSVEEINELAVSRELTQALEMDTRVLVKRVYVNEDNSINREKSLLLIYALRKETHEPVPAEELKEKLEKLLPQLKTSQNLNIENISLPPPLEF</sequence>
<dbReference type="InterPro" id="IPR015919">
    <property type="entry name" value="Cadherin-like_sf"/>
</dbReference>
<dbReference type="AlphaFoldDB" id="A0A914PIS5"/>
<dbReference type="Pfam" id="PF00028">
    <property type="entry name" value="Cadherin"/>
    <property type="match status" value="1"/>
</dbReference>
<dbReference type="InterPro" id="IPR002126">
    <property type="entry name" value="Cadherin-like_dom"/>
</dbReference>
<dbReference type="InterPro" id="IPR020894">
    <property type="entry name" value="Cadherin_CS"/>
</dbReference>
<keyword evidence="10" id="KW-1185">Reference proteome</keyword>
<feature type="compositionally biased region" description="Low complexity" evidence="8">
    <location>
        <begin position="18"/>
        <end position="36"/>
    </location>
</feature>
<dbReference type="GO" id="GO:0005886">
    <property type="term" value="C:plasma membrane"/>
    <property type="evidence" value="ECO:0007669"/>
    <property type="project" value="UniProtKB-SubCell"/>
</dbReference>
<evidence type="ECO:0000256" key="8">
    <source>
        <dbReference type="SAM" id="MobiDB-lite"/>
    </source>
</evidence>
<evidence type="ECO:0000256" key="7">
    <source>
        <dbReference type="PROSITE-ProRule" id="PRU00043"/>
    </source>
</evidence>
<evidence type="ECO:0000259" key="9">
    <source>
        <dbReference type="PROSITE" id="PS50268"/>
    </source>
</evidence>
<evidence type="ECO:0000256" key="6">
    <source>
        <dbReference type="ARBA" id="ARBA00023136"/>
    </source>
</evidence>
<protein>
    <submittedName>
        <fullName evidence="11">Cadherin domain-containing protein</fullName>
    </submittedName>
</protein>
<accession>A0A914PIS5</accession>
<dbReference type="WBParaSite" id="PDA_v2.g15637.t1">
    <property type="protein sequence ID" value="PDA_v2.g15637.t1"/>
    <property type="gene ID" value="PDA_v2.g15637"/>
</dbReference>
<dbReference type="PRINTS" id="PR00205">
    <property type="entry name" value="CADHERIN"/>
</dbReference>
<dbReference type="CDD" id="cd11304">
    <property type="entry name" value="Cadherin_repeat"/>
    <property type="match status" value="5"/>
</dbReference>
<feature type="domain" description="Cadherin" evidence="9">
    <location>
        <begin position="392"/>
        <end position="516"/>
    </location>
</feature>
<dbReference type="GO" id="GO:0007156">
    <property type="term" value="P:homophilic cell adhesion via plasma membrane adhesion molecules"/>
    <property type="evidence" value="ECO:0007669"/>
    <property type="project" value="InterPro"/>
</dbReference>
<name>A0A914PIS5_9BILA</name>
<feature type="region of interest" description="Disordered" evidence="8">
    <location>
        <begin position="1"/>
        <end position="37"/>
    </location>
</feature>
<keyword evidence="3" id="KW-0677">Repeat</keyword>
<reference evidence="11" key="1">
    <citation type="submission" date="2022-11" db="UniProtKB">
        <authorList>
            <consortium name="WormBaseParasite"/>
        </authorList>
    </citation>
    <scope>IDENTIFICATION</scope>
</reference>
<feature type="domain" description="Cadherin" evidence="9">
    <location>
        <begin position="70"/>
        <end position="178"/>
    </location>
</feature>
<dbReference type="Proteomes" id="UP000887578">
    <property type="component" value="Unplaced"/>
</dbReference>
<dbReference type="SUPFAM" id="SSF49313">
    <property type="entry name" value="Cadherin-like"/>
    <property type="match status" value="5"/>
</dbReference>
<evidence type="ECO:0000256" key="1">
    <source>
        <dbReference type="ARBA" id="ARBA00004370"/>
    </source>
</evidence>
<evidence type="ECO:0000256" key="3">
    <source>
        <dbReference type="ARBA" id="ARBA00022737"/>
    </source>
</evidence>
<evidence type="ECO:0000256" key="4">
    <source>
        <dbReference type="ARBA" id="ARBA00022837"/>
    </source>
</evidence>
<dbReference type="PROSITE" id="PS00232">
    <property type="entry name" value="CADHERIN_1"/>
    <property type="match status" value="2"/>
</dbReference>
<dbReference type="SMART" id="SM00112">
    <property type="entry name" value="CA"/>
    <property type="match status" value="5"/>
</dbReference>
<keyword evidence="2" id="KW-0812">Transmembrane</keyword>
<dbReference type="GO" id="GO:0005509">
    <property type="term" value="F:calcium ion binding"/>
    <property type="evidence" value="ECO:0007669"/>
    <property type="project" value="UniProtKB-UniRule"/>
</dbReference>
<feature type="domain" description="Cadherin" evidence="9">
    <location>
        <begin position="538"/>
        <end position="605"/>
    </location>
</feature>
<evidence type="ECO:0000256" key="5">
    <source>
        <dbReference type="ARBA" id="ARBA00022989"/>
    </source>
</evidence>
<evidence type="ECO:0000313" key="10">
    <source>
        <dbReference type="Proteomes" id="UP000887578"/>
    </source>
</evidence>
<comment type="subcellular location">
    <subcellularLocation>
        <location evidence="1">Membrane</location>
    </subcellularLocation>
</comment>
<keyword evidence="5" id="KW-1133">Transmembrane helix</keyword>
<dbReference type="Gene3D" id="2.60.40.60">
    <property type="entry name" value="Cadherins"/>
    <property type="match status" value="5"/>
</dbReference>
<evidence type="ECO:0000313" key="11">
    <source>
        <dbReference type="WBParaSite" id="PDA_v2.g15637.t1"/>
    </source>
</evidence>
<proteinExistence type="predicted"/>
<dbReference type="PROSITE" id="PS50268">
    <property type="entry name" value="CADHERIN_2"/>
    <property type="match status" value="4"/>
</dbReference>
<dbReference type="PANTHER" id="PTHR24026:SF126">
    <property type="entry name" value="PROTOCADHERIN FAT 4"/>
    <property type="match status" value="1"/>
</dbReference>
<organism evidence="10 11">
    <name type="scientific">Panagrolaimus davidi</name>
    <dbReference type="NCBI Taxonomy" id="227884"/>
    <lineage>
        <taxon>Eukaryota</taxon>
        <taxon>Metazoa</taxon>
        <taxon>Ecdysozoa</taxon>
        <taxon>Nematoda</taxon>
        <taxon>Chromadorea</taxon>
        <taxon>Rhabditida</taxon>
        <taxon>Tylenchina</taxon>
        <taxon>Panagrolaimomorpha</taxon>
        <taxon>Panagrolaimoidea</taxon>
        <taxon>Panagrolaimidae</taxon>
        <taxon>Panagrolaimus</taxon>
    </lineage>
</organism>
<feature type="domain" description="Cadherin" evidence="9">
    <location>
        <begin position="179"/>
        <end position="281"/>
    </location>
</feature>
<evidence type="ECO:0000256" key="2">
    <source>
        <dbReference type="ARBA" id="ARBA00022692"/>
    </source>
</evidence>
<dbReference type="PANTHER" id="PTHR24026">
    <property type="entry name" value="FAT ATYPICAL CADHERIN-RELATED"/>
    <property type="match status" value="1"/>
</dbReference>
<keyword evidence="6" id="KW-0472">Membrane</keyword>